<evidence type="ECO:0000313" key="2">
    <source>
        <dbReference type="EMBL" id="RMZ03754.1"/>
    </source>
</evidence>
<evidence type="ECO:0000256" key="1">
    <source>
        <dbReference type="SAM" id="MobiDB-lite"/>
    </source>
</evidence>
<sequence>MVPEQELMVAHNSFTSRRPNASHLPNFELPPPQGVATAQKYPGSYLGSTQSAVPAATLTSVGNLLTPPGNNSTDGISPLSPYPNDPVPVERSTTVLAISQFGCTRKQLPQHRRRTTAAAHGIASVPIIGVDAGAKSTYTPQSTINGQQRDDGRTYTSFSNRDPTFASPCTRSAITAATNTDRHILVKGCGKAHATSEVKEVDGSISPKSESVDTSPVAVAASA</sequence>
<proteinExistence type="predicted"/>
<comment type="caution">
    <text evidence="2">The sequence shown here is derived from an EMBL/GenBank/DDBJ whole genome shotgun (WGS) entry which is preliminary data.</text>
</comment>
<feature type="region of interest" description="Disordered" evidence="1">
    <location>
        <begin position="196"/>
        <end position="223"/>
    </location>
</feature>
<dbReference type="Proteomes" id="UP000281468">
    <property type="component" value="Unassembled WGS sequence"/>
</dbReference>
<gene>
    <name evidence="2" type="ORF">D0862_05531</name>
</gene>
<name>A0A3M7GRL9_HORWE</name>
<organism evidence="2 3">
    <name type="scientific">Hortaea werneckii</name>
    <name type="common">Black yeast</name>
    <name type="synonym">Cladosporium werneckii</name>
    <dbReference type="NCBI Taxonomy" id="91943"/>
    <lineage>
        <taxon>Eukaryota</taxon>
        <taxon>Fungi</taxon>
        <taxon>Dikarya</taxon>
        <taxon>Ascomycota</taxon>
        <taxon>Pezizomycotina</taxon>
        <taxon>Dothideomycetes</taxon>
        <taxon>Dothideomycetidae</taxon>
        <taxon>Mycosphaerellales</taxon>
        <taxon>Teratosphaeriaceae</taxon>
        <taxon>Hortaea</taxon>
    </lineage>
</organism>
<accession>A0A3M7GRL9</accession>
<evidence type="ECO:0000313" key="3">
    <source>
        <dbReference type="Proteomes" id="UP000281468"/>
    </source>
</evidence>
<protein>
    <submittedName>
        <fullName evidence="2">Uncharacterized protein</fullName>
    </submittedName>
</protein>
<dbReference type="EMBL" id="QWIQ01000147">
    <property type="protein sequence ID" value="RMZ03754.1"/>
    <property type="molecule type" value="Genomic_DNA"/>
</dbReference>
<feature type="region of interest" description="Disordered" evidence="1">
    <location>
        <begin position="143"/>
        <end position="162"/>
    </location>
</feature>
<reference evidence="2 3" key="1">
    <citation type="journal article" date="2018" name="BMC Genomics">
        <title>Genomic evidence for intraspecific hybridization in a clonal and extremely halotolerant yeast.</title>
        <authorList>
            <person name="Gostincar C."/>
            <person name="Stajich J.E."/>
            <person name="Zupancic J."/>
            <person name="Zalar P."/>
            <person name="Gunde-Cimerman N."/>
        </authorList>
    </citation>
    <scope>NUCLEOTIDE SEQUENCE [LARGE SCALE GENOMIC DNA]</scope>
    <source>
        <strain evidence="2 3">EXF-171</strain>
    </source>
</reference>
<dbReference type="AlphaFoldDB" id="A0A3M7GRL9"/>